<dbReference type="AlphaFoldDB" id="A0A0C2JWL2"/>
<name>A0A0C2JWL2_THEKT</name>
<dbReference type="GO" id="GO:0003676">
    <property type="term" value="F:nucleic acid binding"/>
    <property type="evidence" value="ECO:0007669"/>
    <property type="project" value="InterPro"/>
</dbReference>
<gene>
    <name evidence="2" type="ORF">RF11_08220</name>
</gene>
<evidence type="ECO:0000313" key="2">
    <source>
        <dbReference type="EMBL" id="KII73848.1"/>
    </source>
</evidence>
<accession>A0A0C2JWL2</accession>
<dbReference type="Proteomes" id="UP000031668">
    <property type="component" value="Unassembled WGS sequence"/>
</dbReference>
<dbReference type="Pfam" id="PF03184">
    <property type="entry name" value="DDE_1"/>
    <property type="match status" value="1"/>
</dbReference>
<dbReference type="InterPro" id="IPR004875">
    <property type="entry name" value="DDE_SF_endonuclease_dom"/>
</dbReference>
<keyword evidence="3" id="KW-1185">Reference proteome</keyword>
<comment type="caution">
    <text evidence="2">The sequence shown here is derived from an EMBL/GenBank/DDBJ whole genome shotgun (WGS) entry which is preliminary data.</text>
</comment>
<dbReference type="OrthoDB" id="9909311at2759"/>
<organism evidence="2 3">
    <name type="scientific">Thelohanellus kitauei</name>
    <name type="common">Myxosporean</name>
    <dbReference type="NCBI Taxonomy" id="669202"/>
    <lineage>
        <taxon>Eukaryota</taxon>
        <taxon>Metazoa</taxon>
        <taxon>Cnidaria</taxon>
        <taxon>Myxozoa</taxon>
        <taxon>Myxosporea</taxon>
        <taxon>Bivalvulida</taxon>
        <taxon>Platysporina</taxon>
        <taxon>Myxobolidae</taxon>
        <taxon>Thelohanellus</taxon>
    </lineage>
</organism>
<protein>
    <recommendedName>
        <fullName evidence="1">DDE-1 domain-containing protein</fullName>
    </recommendedName>
</protein>
<sequence>MLDYHTHVSKAKRQSIAQFVFYPPNEKTNSKPMDNVIKENLKRHYKKLLLCHRLDVMENGKKFSINLHETLQVVQRAWMLVGKLTNSNCFAKVKFIKEVIRTEAQYAELIRISEALPTEKKMHENGQIFISNCLEVDECLANSVSLPFYEMAKEILCNEEPVES</sequence>
<evidence type="ECO:0000313" key="3">
    <source>
        <dbReference type="Proteomes" id="UP000031668"/>
    </source>
</evidence>
<proteinExistence type="predicted"/>
<dbReference type="EMBL" id="JWZT01000640">
    <property type="protein sequence ID" value="KII73848.1"/>
    <property type="molecule type" value="Genomic_DNA"/>
</dbReference>
<reference evidence="2 3" key="1">
    <citation type="journal article" date="2014" name="Genome Biol. Evol.">
        <title>The genome of the myxosporean Thelohanellus kitauei shows adaptations to nutrient acquisition within its fish host.</title>
        <authorList>
            <person name="Yang Y."/>
            <person name="Xiong J."/>
            <person name="Zhou Z."/>
            <person name="Huo F."/>
            <person name="Miao W."/>
            <person name="Ran C."/>
            <person name="Liu Y."/>
            <person name="Zhang J."/>
            <person name="Feng J."/>
            <person name="Wang M."/>
            <person name="Wang M."/>
            <person name="Wang L."/>
            <person name="Yao B."/>
        </authorList>
    </citation>
    <scope>NUCLEOTIDE SEQUENCE [LARGE SCALE GENOMIC DNA]</scope>
    <source>
        <strain evidence="2">Wuqing</strain>
    </source>
</reference>
<evidence type="ECO:0000259" key="1">
    <source>
        <dbReference type="Pfam" id="PF03184"/>
    </source>
</evidence>
<feature type="domain" description="DDE-1" evidence="1">
    <location>
        <begin position="15"/>
        <end position="90"/>
    </location>
</feature>